<gene>
    <name evidence="6" type="primary">vapC</name>
    <name evidence="8" type="ORF">GGQ93_000181</name>
</gene>
<name>A0A7W9F733_9CAUL</name>
<keyword evidence="5 6" id="KW-0460">Magnesium</keyword>
<dbReference type="EC" id="3.1.-.-" evidence="6"/>
<evidence type="ECO:0000313" key="9">
    <source>
        <dbReference type="Proteomes" id="UP000527324"/>
    </source>
</evidence>
<evidence type="ECO:0000256" key="5">
    <source>
        <dbReference type="ARBA" id="ARBA00022842"/>
    </source>
</evidence>
<keyword evidence="2 6" id="KW-0540">Nuclease</keyword>
<comment type="function">
    <text evidence="6">Toxic component of a toxin-antitoxin (TA) system. An RNase.</text>
</comment>
<dbReference type="GO" id="GO:0016787">
    <property type="term" value="F:hydrolase activity"/>
    <property type="evidence" value="ECO:0007669"/>
    <property type="project" value="UniProtKB-KW"/>
</dbReference>
<proteinExistence type="inferred from homology"/>
<dbReference type="InterPro" id="IPR044153">
    <property type="entry name" value="PIN_Pae0151-like"/>
</dbReference>
<evidence type="ECO:0000313" key="8">
    <source>
        <dbReference type="EMBL" id="MBB5738490.1"/>
    </source>
</evidence>
<reference evidence="8 9" key="1">
    <citation type="submission" date="2020-08" db="EMBL/GenBank/DDBJ databases">
        <title>Genomic Encyclopedia of Type Strains, Phase IV (KMG-IV): sequencing the most valuable type-strain genomes for metagenomic binning, comparative biology and taxonomic classification.</title>
        <authorList>
            <person name="Goeker M."/>
        </authorList>
    </citation>
    <scope>NUCLEOTIDE SEQUENCE [LARGE SCALE GENOMIC DNA]</scope>
    <source>
        <strain evidence="8 9">DSM 4731</strain>
    </source>
</reference>
<comment type="cofactor">
    <cofactor evidence="6">
        <name>Mg(2+)</name>
        <dbReference type="ChEBI" id="CHEBI:18420"/>
    </cofactor>
</comment>
<dbReference type="GO" id="GO:0090729">
    <property type="term" value="F:toxin activity"/>
    <property type="evidence" value="ECO:0007669"/>
    <property type="project" value="UniProtKB-KW"/>
</dbReference>
<evidence type="ECO:0000256" key="3">
    <source>
        <dbReference type="ARBA" id="ARBA00022723"/>
    </source>
</evidence>
<feature type="binding site" evidence="6">
    <location>
        <position position="6"/>
    </location>
    <ligand>
        <name>Mg(2+)</name>
        <dbReference type="ChEBI" id="CHEBI:18420"/>
    </ligand>
</feature>
<dbReference type="HAMAP" id="MF_00265">
    <property type="entry name" value="VapC_Nob1"/>
    <property type="match status" value="1"/>
</dbReference>
<feature type="domain" description="PIN" evidence="7">
    <location>
        <begin position="4"/>
        <end position="117"/>
    </location>
</feature>
<evidence type="ECO:0000256" key="2">
    <source>
        <dbReference type="ARBA" id="ARBA00022722"/>
    </source>
</evidence>
<sequence>MKAIIDSSVVIKWFVKEDGADESLDLRFQPLAAPDLLLVECANVFWKKVRRQEYQADDAVLALGAIERANISLSPAYGLASRAFDIGRALDHAVYDCFYLALAERLSLPLITADAKLMSKATLERTSVRVLNLSNWKTVLDAD</sequence>
<accession>A0A7W9F733</accession>
<keyword evidence="3 6" id="KW-0479">Metal-binding</keyword>
<dbReference type="EMBL" id="JACHOQ010000001">
    <property type="protein sequence ID" value="MBB5738490.1"/>
    <property type="molecule type" value="Genomic_DNA"/>
</dbReference>
<dbReference type="InterPro" id="IPR002716">
    <property type="entry name" value="PIN_dom"/>
</dbReference>
<feature type="binding site" evidence="6">
    <location>
        <position position="96"/>
    </location>
    <ligand>
        <name>Mg(2+)</name>
        <dbReference type="ChEBI" id="CHEBI:18420"/>
    </ligand>
</feature>
<dbReference type="SUPFAM" id="SSF88723">
    <property type="entry name" value="PIN domain-like"/>
    <property type="match status" value="1"/>
</dbReference>
<dbReference type="Pfam" id="PF01850">
    <property type="entry name" value="PIN"/>
    <property type="match status" value="1"/>
</dbReference>
<keyword evidence="1 6" id="KW-1277">Toxin-antitoxin system</keyword>
<dbReference type="InterPro" id="IPR029060">
    <property type="entry name" value="PIN-like_dom_sf"/>
</dbReference>
<dbReference type="PANTHER" id="PTHR35901:SF1">
    <property type="entry name" value="EXONUCLEASE VAPC9"/>
    <property type="match status" value="1"/>
</dbReference>
<comment type="similarity">
    <text evidence="6">Belongs to the PINc/VapC protein family.</text>
</comment>
<dbReference type="GO" id="GO:0004540">
    <property type="term" value="F:RNA nuclease activity"/>
    <property type="evidence" value="ECO:0007669"/>
    <property type="project" value="InterPro"/>
</dbReference>
<dbReference type="InterPro" id="IPR022907">
    <property type="entry name" value="VapC_family"/>
</dbReference>
<dbReference type="InterPro" id="IPR051619">
    <property type="entry name" value="TypeII_TA_RNase_PINc/VapC"/>
</dbReference>
<evidence type="ECO:0000259" key="7">
    <source>
        <dbReference type="Pfam" id="PF01850"/>
    </source>
</evidence>
<evidence type="ECO:0000256" key="4">
    <source>
        <dbReference type="ARBA" id="ARBA00022801"/>
    </source>
</evidence>
<protein>
    <recommendedName>
        <fullName evidence="6">Ribonuclease VapC</fullName>
        <shortName evidence="6">RNase VapC</shortName>
        <ecNumber evidence="6">3.1.-.-</ecNumber>
    </recommendedName>
    <alternativeName>
        <fullName evidence="6">Toxin VapC</fullName>
    </alternativeName>
</protein>
<dbReference type="Proteomes" id="UP000527324">
    <property type="component" value="Unassembled WGS sequence"/>
</dbReference>
<keyword evidence="4 6" id="KW-0378">Hydrolase</keyword>
<dbReference type="CDD" id="cd09873">
    <property type="entry name" value="PIN_Pae0151-like"/>
    <property type="match status" value="1"/>
</dbReference>
<keyword evidence="9" id="KW-1185">Reference proteome</keyword>
<comment type="caution">
    <text evidence="8">The sequence shown here is derived from an EMBL/GenBank/DDBJ whole genome shotgun (WGS) entry which is preliminary data.</text>
</comment>
<dbReference type="GO" id="GO:0000287">
    <property type="term" value="F:magnesium ion binding"/>
    <property type="evidence" value="ECO:0007669"/>
    <property type="project" value="UniProtKB-UniRule"/>
</dbReference>
<evidence type="ECO:0000256" key="1">
    <source>
        <dbReference type="ARBA" id="ARBA00022649"/>
    </source>
</evidence>
<dbReference type="AlphaFoldDB" id="A0A7W9F733"/>
<dbReference type="PANTHER" id="PTHR35901">
    <property type="entry name" value="RIBONUCLEASE VAPC3"/>
    <property type="match status" value="1"/>
</dbReference>
<dbReference type="Gene3D" id="3.40.50.1010">
    <property type="entry name" value="5'-nuclease"/>
    <property type="match status" value="1"/>
</dbReference>
<evidence type="ECO:0000256" key="6">
    <source>
        <dbReference type="HAMAP-Rule" id="MF_00265"/>
    </source>
</evidence>
<keyword evidence="6" id="KW-0800">Toxin</keyword>
<dbReference type="RefSeq" id="WP_054766259.1">
    <property type="nucleotide sequence ID" value="NZ_CAJFZW010000049.1"/>
</dbReference>
<organism evidence="8 9">
    <name type="scientific">Brevundimonas aurantiaca</name>
    <dbReference type="NCBI Taxonomy" id="74316"/>
    <lineage>
        <taxon>Bacteria</taxon>
        <taxon>Pseudomonadati</taxon>
        <taxon>Pseudomonadota</taxon>
        <taxon>Alphaproteobacteria</taxon>
        <taxon>Caulobacterales</taxon>
        <taxon>Caulobacteraceae</taxon>
        <taxon>Brevundimonas</taxon>
    </lineage>
</organism>